<organism evidence="3 4">
    <name type="scientific">Pelotomaculum propionicicum</name>
    <dbReference type="NCBI Taxonomy" id="258475"/>
    <lineage>
        <taxon>Bacteria</taxon>
        <taxon>Bacillati</taxon>
        <taxon>Bacillota</taxon>
        <taxon>Clostridia</taxon>
        <taxon>Eubacteriales</taxon>
        <taxon>Desulfotomaculaceae</taxon>
        <taxon>Pelotomaculum</taxon>
    </lineage>
</organism>
<dbReference type="Pfam" id="PF01541">
    <property type="entry name" value="GIY-YIG"/>
    <property type="match status" value="1"/>
</dbReference>
<dbReference type="InterPro" id="IPR000305">
    <property type="entry name" value="GIY-YIG_endonuc"/>
</dbReference>
<accession>A0A4Y7RBU0</accession>
<protein>
    <recommendedName>
        <fullName evidence="2">GIY-YIG domain-containing protein</fullName>
    </recommendedName>
</protein>
<comment type="caution">
    <text evidence="3">The sequence shown here is derived from an EMBL/GenBank/DDBJ whole genome shotgun (WGS) entry which is preliminary data.</text>
</comment>
<sequence>MHYVYVIRDEEELYIGRTSNLRARIKSHNEGRNRSTKGHQWELIYYEAYKSPEDALKRENQLKKHGNAKRWLKERIMHSLQEDV</sequence>
<dbReference type="InterPro" id="IPR035901">
    <property type="entry name" value="GIY-YIG_endonuc_sf"/>
</dbReference>
<dbReference type="Proteomes" id="UP000297597">
    <property type="component" value="Unassembled WGS sequence"/>
</dbReference>
<dbReference type="SUPFAM" id="SSF82771">
    <property type="entry name" value="GIY-YIG endonuclease"/>
    <property type="match status" value="1"/>
</dbReference>
<dbReference type="PROSITE" id="PS50164">
    <property type="entry name" value="GIY_YIG"/>
    <property type="match status" value="1"/>
</dbReference>
<dbReference type="PANTHER" id="PTHR34477:SF1">
    <property type="entry name" value="UPF0213 PROTEIN YHBQ"/>
    <property type="match status" value="1"/>
</dbReference>
<proteinExistence type="inferred from homology"/>
<dbReference type="AlphaFoldDB" id="A0A4Y7RBU0"/>
<comment type="similarity">
    <text evidence="1">Belongs to the UPF0213 family.</text>
</comment>
<reference evidence="3 4" key="1">
    <citation type="journal article" date="2018" name="Environ. Microbiol.">
        <title>Novel energy conservation strategies and behaviour of Pelotomaculum schinkii driving syntrophic propionate catabolism.</title>
        <authorList>
            <person name="Hidalgo-Ahumada C.A.P."/>
            <person name="Nobu M.K."/>
            <person name="Narihiro T."/>
            <person name="Tamaki H."/>
            <person name="Liu W.T."/>
            <person name="Kamagata Y."/>
            <person name="Stams A.J.M."/>
            <person name="Imachi H."/>
            <person name="Sousa D.Z."/>
        </authorList>
    </citation>
    <scope>NUCLEOTIDE SEQUENCE [LARGE SCALE GENOMIC DNA]</scope>
    <source>
        <strain evidence="3 4">MGP</strain>
    </source>
</reference>
<evidence type="ECO:0000313" key="4">
    <source>
        <dbReference type="Proteomes" id="UP000297597"/>
    </source>
</evidence>
<dbReference type="InterPro" id="IPR050190">
    <property type="entry name" value="UPF0213_domain"/>
</dbReference>
<gene>
    <name evidence="3" type="ORF">Pmgp_03788</name>
</gene>
<feature type="domain" description="GIY-YIG" evidence="2">
    <location>
        <begin position="1"/>
        <end position="75"/>
    </location>
</feature>
<evidence type="ECO:0000259" key="2">
    <source>
        <dbReference type="PROSITE" id="PS50164"/>
    </source>
</evidence>
<dbReference type="PANTHER" id="PTHR34477">
    <property type="entry name" value="UPF0213 PROTEIN YHBQ"/>
    <property type="match status" value="1"/>
</dbReference>
<evidence type="ECO:0000256" key="1">
    <source>
        <dbReference type="ARBA" id="ARBA00007435"/>
    </source>
</evidence>
<evidence type="ECO:0000313" key="3">
    <source>
        <dbReference type="EMBL" id="TEB06296.1"/>
    </source>
</evidence>
<keyword evidence="4" id="KW-1185">Reference proteome</keyword>
<name>A0A4Y7RBU0_9FIRM</name>
<dbReference type="EMBL" id="QFFZ01000114">
    <property type="protein sequence ID" value="TEB06296.1"/>
    <property type="molecule type" value="Genomic_DNA"/>
</dbReference>
<dbReference type="Gene3D" id="3.40.1440.10">
    <property type="entry name" value="GIY-YIG endonuclease"/>
    <property type="match status" value="1"/>
</dbReference>